<dbReference type="InterPro" id="IPR018960">
    <property type="entry name" value="DUF1990"/>
</dbReference>
<protein>
    <recommendedName>
        <fullName evidence="1">DUF1990 domain-containing protein</fullName>
    </recommendedName>
</protein>
<accession>A0ABN2TWE7</accession>
<dbReference type="PANTHER" id="PTHR34202">
    <property type="entry name" value="UPF0548 PROTEIN"/>
    <property type="match status" value="1"/>
</dbReference>
<organism evidence="2 3">
    <name type="scientific">Terrabacter terrae</name>
    <dbReference type="NCBI Taxonomy" id="318434"/>
    <lineage>
        <taxon>Bacteria</taxon>
        <taxon>Bacillati</taxon>
        <taxon>Actinomycetota</taxon>
        <taxon>Actinomycetes</taxon>
        <taxon>Micrococcales</taxon>
        <taxon>Intrasporangiaceae</taxon>
        <taxon>Terrabacter</taxon>
    </lineage>
</organism>
<dbReference type="Pfam" id="PF09348">
    <property type="entry name" value="DUF1990"/>
    <property type="match status" value="1"/>
</dbReference>
<dbReference type="RefSeq" id="WP_343988592.1">
    <property type="nucleotide sequence ID" value="NZ_BAAANB010000002.1"/>
</dbReference>
<evidence type="ECO:0000313" key="3">
    <source>
        <dbReference type="Proteomes" id="UP001501285"/>
    </source>
</evidence>
<dbReference type="PIRSF" id="PIRSF010260">
    <property type="entry name" value="UCP010260"/>
    <property type="match status" value="1"/>
</dbReference>
<reference evidence="2 3" key="1">
    <citation type="journal article" date="2019" name="Int. J. Syst. Evol. Microbiol.">
        <title>The Global Catalogue of Microorganisms (GCM) 10K type strain sequencing project: providing services to taxonomists for standard genome sequencing and annotation.</title>
        <authorList>
            <consortium name="The Broad Institute Genomics Platform"/>
            <consortium name="The Broad Institute Genome Sequencing Center for Infectious Disease"/>
            <person name="Wu L."/>
            <person name="Ma J."/>
        </authorList>
    </citation>
    <scope>NUCLEOTIDE SEQUENCE [LARGE SCALE GENOMIC DNA]</scope>
    <source>
        <strain evidence="2 3">JCM 14283</strain>
    </source>
</reference>
<proteinExistence type="predicted"/>
<dbReference type="EMBL" id="BAAANB010000002">
    <property type="protein sequence ID" value="GAA2022966.1"/>
    <property type="molecule type" value="Genomic_DNA"/>
</dbReference>
<evidence type="ECO:0000259" key="1">
    <source>
        <dbReference type="Pfam" id="PF09348"/>
    </source>
</evidence>
<dbReference type="Proteomes" id="UP001501285">
    <property type="component" value="Unassembled WGS sequence"/>
</dbReference>
<sequence>MTVRALGQEQFAALRAEPLTYPRDAVAAAGPPPPGYRHFEKSVRLQRRDFEGSARDLLGWRVQDRAGLQVRASGTAATPGTVVELRLGVGRLAVRIPCRVVEVIDEPDRRGFAYGTLPGHPESGEERFVLERQPDGGIRFTVAAVSCHASLLARLGGPVSRWVQDGMTRRYLHSLDRL</sequence>
<keyword evidence="3" id="KW-1185">Reference proteome</keyword>
<comment type="caution">
    <text evidence="2">The sequence shown here is derived from an EMBL/GenBank/DDBJ whole genome shotgun (WGS) entry which is preliminary data.</text>
</comment>
<feature type="domain" description="DUF1990" evidence="1">
    <location>
        <begin position="26"/>
        <end position="173"/>
    </location>
</feature>
<gene>
    <name evidence="2" type="ORF">GCM10009740_10130</name>
</gene>
<evidence type="ECO:0000313" key="2">
    <source>
        <dbReference type="EMBL" id="GAA2022966.1"/>
    </source>
</evidence>
<dbReference type="InterPro" id="IPR014457">
    <property type="entry name" value="UCP010260"/>
</dbReference>
<name>A0ABN2TWE7_9MICO</name>
<dbReference type="PANTHER" id="PTHR34202:SF1">
    <property type="entry name" value="UPF0548 PROTEIN"/>
    <property type="match status" value="1"/>
</dbReference>